<sequence>MREEESLKVQQRQTRVRLSIHPVHLEVKHRLFVQSMAISPPSIGRSMALPALIVPQLTLHMQRSIRPPPRQQCIFTSGANS</sequence>
<keyword evidence="2" id="KW-1185">Reference proteome</keyword>
<evidence type="ECO:0000313" key="2">
    <source>
        <dbReference type="Proteomes" id="UP000314294"/>
    </source>
</evidence>
<protein>
    <submittedName>
        <fullName evidence="1">Uncharacterized protein</fullName>
    </submittedName>
</protein>
<dbReference type="AlphaFoldDB" id="A0A4Z2HKH5"/>
<dbReference type="Proteomes" id="UP000314294">
    <property type="component" value="Unassembled WGS sequence"/>
</dbReference>
<comment type="caution">
    <text evidence="1">The sequence shown here is derived from an EMBL/GenBank/DDBJ whole genome shotgun (WGS) entry which is preliminary data.</text>
</comment>
<proteinExistence type="predicted"/>
<organism evidence="1 2">
    <name type="scientific">Liparis tanakae</name>
    <name type="common">Tanaka's snailfish</name>
    <dbReference type="NCBI Taxonomy" id="230148"/>
    <lineage>
        <taxon>Eukaryota</taxon>
        <taxon>Metazoa</taxon>
        <taxon>Chordata</taxon>
        <taxon>Craniata</taxon>
        <taxon>Vertebrata</taxon>
        <taxon>Euteleostomi</taxon>
        <taxon>Actinopterygii</taxon>
        <taxon>Neopterygii</taxon>
        <taxon>Teleostei</taxon>
        <taxon>Neoteleostei</taxon>
        <taxon>Acanthomorphata</taxon>
        <taxon>Eupercaria</taxon>
        <taxon>Perciformes</taxon>
        <taxon>Cottioidei</taxon>
        <taxon>Cottales</taxon>
        <taxon>Liparidae</taxon>
        <taxon>Liparis</taxon>
    </lineage>
</organism>
<gene>
    <name evidence="1" type="ORF">EYF80_023511</name>
</gene>
<accession>A0A4Z2HKH5</accession>
<evidence type="ECO:0000313" key="1">
    <source>
        <dbReference type="EMBL" id="TNN66277.1"/>
    </source>
</evidence>
<name>A0A4Z2HKH5_9TELE</name>
<dbReference type="EMBL" id="SRLO01000222">
    <property type="protein sequence ID" value="TNN66277.1"/>
    <property type="molecule type" value="Genomic_DNA"/>
</dbReference>
<reference evidence="1 2" key="1">
    <citation type="submission" date="2019-03" db="EMBL/GenBank/DDBJ databases">
        <title>First draft genome of Liparis tanakae, snailfish: a comprehensive survey of snailfish specific genes.</title>
        <authorList>
            <person name="Kim W."/>
            <person name="Song I."/>
            <person name="Jeong J.-H."/>
            <person name="Kim D."/>
            <person name="Kim S."/>
            <person name="Ryu S."/>
            <person name="Song J.Y."/>
            <person name="Lee S.K."/>
        </authorList>
    </citation>
    <scope>NUCLEOTIDE SEQUENCE [LARGE SCALE GENOMIC DNA]</scope>
    <source>
        <tissue evidence="1">Muscle</tissue>
    </source>
</reference>